<feature type="region of interest" description="Disordered" evidence="1">
    <location>
        <begin position="122"/>
        <end position="147"/>
    </location>
</feature>
<organism evidence="2 3">
    <name type="scientific">Daphnia magna</name>
    <dbReference type="NCBI Taxonomy" id="35525"/>
    <lineage>
        <taxon>Eukaryota</taxon>
        <taxon>Metazoa</taxon>
        <taxon>Ecdysozoa</taxon>
        <taxon>Arthropoda</taxon>
        <taxon>Crustacea</taxon>
        <taxon>Branchiopoda</taxon>
        <taxon>Diplostraca</taxon>
        <taxon>Cladocera</taxon>
        <taxon>Anomopoda</taxon>
        <taxon>Daphniidae</taxon>
        <taxon>Daphnia</taxon>
    </lineage>
</organism>
<feature type="compositionally biased region" description="Polar residues" evidence="1">
    <location>
        <begin position="122"/>
        <end position="131"/>
    </location>
</feature>
<gene>
    <name evidence="2" type="ORF">OUZ56_024689</name>
</gene>
<accession>A0ABR0B171</accession>
<evidence type="ECO:0000256" key="1">
    <source>
        <dbReference type="SAM" id="MobiDB-lite"/>
    </source>
</evidence>
<dbReference type="EMBL" id="JAOYFB010000039">
    <property type="protein sequence ID" value="KAK4031143.1"/>
    <property type="molecule type" value="Genomic_DNA"/>
</dbReference>
<name>A0ABR0B171_9CRUS</name>
<keyword evidence="3" id="KW-1185">Reference proteome</keyword>
<proteinExistence type="predicted"/>
<comment type="caution">
    <text evidence="2">The sequence shown here is derived from an EMBL/GenBank/DDBJ whole genome shotgun (WGS) entry which is preliminary data.</text>
</comment>
<evidence type="ECO:0000313" key="3">
    <source>
        <dbReference type="Proteomes" id="UP001234178"/>
    </source>
</evidence>
<reference evidence="2 3" key="1">
    <citation type="journal article" date="2023" name="Nucleic Acids Res.">
        <title>The hologenome of Daphnia magna reveals possible DNA methylation and microbiome-mediated evolution of the host genome.</title>
        <authorList>
            <person name="Chaturvedi A."/>
            <person name="Li X."/>
            <person name="Dhandapani V."/>
            <person name="Marshall H."/>
            <person name="Kissane S."/>
            <person name="Cuenca-Cambronero M."/>
            <person name="Asole G."/>
            <person name="Calvet F."/>
            <person name="Ruiz-Romero M."/>
            <person name="Marangio P."/>
            <person name="Guigo R."/>
            <person name="Rago D."/>
            <person name="Mirbahai L."/>
            <person name="Eastwood N."/>
            <person name="Colbourne J.K."/>
            <person name="Zhou J."/>
            <person name="Mallon E."/>
            <person name="Orsini L."/>
        </authorList>
    </citation>
    <scope>NUCLEOTIDE SEQUENCE [LARGE SCALE GENOMIC DNA]</scope>
    <source>
        <strain evidence="2">LRV0_1</strain>
    </source>
</reference>
<evidence type="ECO:0000313" key="2">
    <source>
        <dbReference type="EMBL" id="KAK4031143.1"/>
    </source>
</evidence>
<feature type="region of interest" description="Disordered" evidence="1">
    <location>
        <begin position="51"/>
        <end position="74"/>
    </location>
</feature>
<sequence>MYQDFEVEDCLNRRAATVEQAGPADVNGEVELDGEALLYCEALLASEASPLSIGDSAGEPEQVSDGQDAPFEQPDILLPAVVPSAILPPAEVPPAILPPAVVPPAILPPAVETPAILPTSVVSPMASSHAEQLSKKKKGAKEAPKTD</sequence>
<dbReference type="Proteomes" id="UP001234178">
    <property type="component" value="Unassembled WGS sequence"/>
</dbReference>
<protein>
    <submittedName>
        <fullName evidence="2">Uncharacterized protein</fullName>
    </submittedName>
</protein>